<dbReference type="EMBL" id="AQIB01160186">
    <property type="status" value="NOT_ANNOTATED_CDS"/>
    <property type="molecule type" value="Genomic_DNA"/>
</dbReference>
<protein>
    <submittedName>
        <fullName evidence="1">Uncharacterized protein</fullName>
    </submittedName>
</protein>
<dbReference type="Ensembl" id="ENSCSAT00000015008.1">
    <property type="protein sequence ID" value="ENSCSAP00000012962.1"/>
    <property type="gene ID" value="ENSCSAG00000016914.1"/>
</dbReference>
<proteinExistence type="predicted"/>
<name>A0A0D9RWH3_CHLSB</name>
<dbReference type="eggNOG" id="ENOG502TM5Z">
    <property type="taxonomic scope" value="Eukaryota"/>
</dbReference>
<dbReference type="Proteomes" id="UP000029965">
    <property type="component" value="Chromosome 8"/>
</dbReference>
<accession>A0A0D9RWH3</accession>
<evidence type="ECO:0000313" key="2">
    <source>
        <dbReference type="Proteomes" id="UP000029965"/>
    </source>
</evidence>
<reference evidence="1" key="3">
    <citation type="submission" date="2025-09" db="UniProtKB">
        <authorList>
            <consortium name="Ensembl"/>
        </authorList>
    </citation>
    <scope>IDENTIFICATION</scope>
</reference>
<dbReference type="AlphaFoldDB" id="A0A0D9RWH3"/>
<dbReference type="Bgee" id="ENSCSAG00000016914">
    <property type="expression patterns" value="Expressed in blood and 3 other cell types or tissues"/>
</dbReference>
<sequence length="62" mass="6947">AAVEWTWGWMKRLPPASHSPRIAIAVLLSCCSTVEYKVKNAHRVHWQGREEPGAGAFVSLLF</sequence>
<reference evidence="1" key="2">
    <citation type="submission" date="2025-08" db="UniProtKB">
        <authorList>
            <consortium name="Ensembl"/>
        </authorList>
    </citation>
    <scope>IDENTIFICATION</scope>
</reference>
<evidence type="ECO:0000313" key="1">
    <source>
        <dbReference type="Ensembl" id="ENSCSAP00000012962.1"/>
    </source>
</evidence>
<keyword evidence="2" id="KW-1185">Reference proteome</keyword>
<reference evidence="1 2" key="1">
    <citation type="submission" date="2014-03" db="EMBL/GenBank/DDBJ databases">
        <authorList>
            <person name="Warren W."/>
            <person name="Wilson R.K."/>
        </authorList>
    </citation>
    <scope>NUCLEOTIDE SEQUENCE</scope>
</reference>
<organism evidence="1 2">
    <name type="scientific">Chlorocebus sabaeus</name>
    <name type="common">Green monkey</name>
    <name type="synonym">Simia sabaea</name>
    <dbReference type="NCBI Taxonomy" id="60711"/>
    <lineage>
        <taxon>Eukaryota</taxon>
        <taxon>Metazoa</taxon>
        <taxon>Chordata</taxon>
        <taxon>Craniata</taxon>
        <taxon>Vertebrata</taxon>
        <taxon>Euteleostomi</taxon>
        <taxon>Mammalia</taxon>
        <taxon>Eutheria</taxon>
        <taxon>Euarchontoglires</taxon>
        <taxon>Primates</taxon>
        <taxon>Haplorrhini</taxon>
        <taxon>Catarrhini</taxon>
        <taxon>Cercopithecidae</taxon>
        <taxon>Cercopithecinae</taxon>
        <taxon>Chlorocebus</taxon>
    </lineage>
</organism>